<organism evidence="3 4">
    <name type="scientific">Candidatus Sulfurimonas baltica</name>
    <dbReference type="NCBI Taxonomy" id="2740404"/>
    <lineage>
        <taxon>Bacteria</taxon>
        <taxon>Pseudomonadati</taxon>
        <taxon>Campylobacterota</taxon>
        <taxon>Epsilonproteobacteria</taxon>
        <taxon>Campylobacterales</taxon>
        <taxon>Sulfurimonadaceae</taxon>
        <taxon>Sulfurimonas</taxon>
    </lineage>
</organism>
<sequence length="297" mass="33255">MNKLFLLFLLPLSLYSSKILSYNIYDRTDRVDVMITFDTPYDGIIKQSIGTSTITIKLEDATIESTKLKQISSDYIKSLSITPMEGYTKIVASVPSSVVIKASKTSDGYGLRLRFANKTEVIKESSSTTQVETSPFASLPTKKDGGMSKSYFIVTAILILGIIIMLYIKNKVAPKNSKQKQTSPWLFKNNSESPSETSQHTSDVSIRFQSSIDKENSVVMLDFGEQSYLVLMGKSNVLLDKFKDNKSVTQDDFDTILQNRHKELDDFLHSNSESIGKNVKEPLQAYKERAASIAYEA</sequence>
<evidence type="ECO:0000256" key="2">
    <source>
        <dbReference type="SAM" id="Phobius"/>
    </source>
</evidence>
<accession>A0A7S7RP49</accession>
<keyword evidence="2" id="KW-0472">Membrane</keyword>
<dbReference type="RefSeq" id="WP_194371864.1">
    <property type="nucleotide sequence ID" value="NZ_CP054492.1"/>
</dbReference>
<evidence type="ECO:0000313" key="3">
    <source>
        <dbReference type="EMBL" id="QOY53113.1"/>
    </source>
</evidence>
<feature type="transmembrane region" description="Helical" evidence="2">
    <location>
        <begin position="150"/>
        <end position="168"/>
    </location>
</feature>
<keyword evidence="2" id="KW-1133">Transmembrane helix</keyword>
<feature type="region of interest" description="Disordered" evidence="1">
    <location>
        <begin position="179"/>
        <end position="203"/>
    </location>
</feature>
<dbReference type="EMBL" id="CP054492">
    <property type="protein sequence ID" value="QOY53113.1"/>
    <property type="molecule type" value="Genomic_DNA"/>
</dbReference>
<evidence type="ECO:0000313" key="4">
    <source>
        <dbReference type="Proteomes" id="UP000593994"/>
    </source>
</evidence>
<dbReference type="AlphaFoldDB" id="A0A7S7RP49"/>
<keyword evidence="2" id="KW-0812">Transmembrane</keyword>
<keyword evidence="4" id="KW-1185">Reference proteome</keyword>
<dbReference type="Proteomes" id="UP000593994">
    <property type="component" value="Chromosome"/>
</dbReference>
<gene>
    <name evidence="3" type="ORF">HUE88_05380</name>
</gene>
<reference evidence="3 4" key="1">
    <citation type="submission" date="2020-05" db="EMBL/GenBank/DDBJ databases">
        <title>Sulfurimonas marisnigri, sp. nov., and Sulfurimonas baltica, sp. nov., manganese oxide reducing chemolithoautotrophs of the class Epsilonproteobacteria isolated from the pelagic redoxclines of the Black and Baltic Seas and emended description of the genus Sulfurimonas.</title>
        <authorList>
            <person name="Henkel J.V."/>
            <person name="Laudan C."/>
            <person name="Werner J."/>
            <person name="Neu T."/>
            <person name="Plewe S."/>
            <person name="Sproer C."/>
            <person name="Bunk B."/>
            <person name="Schulz-Vogt H.N."/>
        </authorList>
    </citation>
    <scope>NUCLEOTIDE SEQUENCE [LARGE SCALE GENOMIC DNA]</scope>
    <source>
        <strain evidence="3 4">GD2</strain>
    </source>
</reference>
<name>A0A7S7RP49_9BACT</name>
<dbReference type="KEGG" id="sbal:HUE88_05380"/>
<proteinExistence type="predicted"/>
<evidence type="ECO:0000256" key="1">
    <source>
        <dbReference type="SAM" id="MobiDB-lite"/>
    </source>
</evidence>
<protein>
    <submittedName>
        <fullName evidence="3">Uncharacterized protein</fullName>
    </submittedName>
</protein>